<evidence type="ECO:0000313" key="8">
    <source>
        <dbReference type="Proteomes" id="UP001054889"/>
    </source>
</evidence>
<accession>A0AAV5D6A2</accession>
<dbReference type="AlphaFoldDB" id="A0AAV5D6A2"/>
<evidence type="ECO:0000256" key="2">
    <source>
        <dbReference type="ARBA" id="ARBA00022690"/>
    </source>
</evidence>
<dbReference type="SMART" id="SM00269">
    <property type="entry name" value="BowB"/>
    <property type="match status" value="2"/>
</dbReference>
<dbReference type="Proteomes" id="UP001054889">
    <property type="component" value="Unassembled WGS sequence"/>
</dbReference>
<dbReference type="CDD" id="cd00023">
    <property type="entry name" value="BBI"/>
    <property type="match status" value="2"/>
</dbReference>
<comment type="similarity">
    <text evidence="1 5">Belongs to the Bowman-Birk serine protease inhibitor family.</text>
</comment>
<dbReference type="SUPFAM" id="SSF57247">
    <property type="entry name" value="Bowman-Birk inhibitor, BBI"/>
    <property type="match status" value="2"/>
</dbReference>
<evidence type="ECO:0000259" key="6">
    <source>
        <dbReference type="SMART" id="SM00269"/>
    </source>
</evidence>
<dbReference type="EMBL" id="BQKI01000012">
    <property type="protein sequence ID" value="GJN05941.1"/>
    <property type="molecule type" value="Genomic_DNA"/>
</dbReference>
<evidence type="ECO:0000313" key="7">
    <source>
        <dbReference type="EMBL" id="GJN05941.1"/>
    </source>
</evidence>
<reference evidence="7" key="1">
    <citation type="journal article" date="2018" name="DNA Res.">
        <title>Multiple hybrid de novo genome assembly of finger millet, an orphan allotetraploid crop.</title>
        <authorList>
            <person name="Hatakeyama M."/>
            <person name="Aluri S."/>
            <person name="Balachadran M.T."/>
            <person name="Sivarajan S.R."/>
            <person name="Patrignani A."/>
            <person name="Gruter S."/>
            <person name="Poveda L."/>
            <person name="Shimizu-Inatsugi R."/>
            <person name="Baeten J."/>
            <person name="Francoijs K.J."/>
            <person name="Nataraja K.N."/>
            <person name="Reddy Y.A.N."/>
            <person name="Phadnis S."/>
            <person name="Ravikumar R.L."/>
            <person name="Schlapbach R."/>
            <person name="Sreeman S.M."/>
            <person name="Shimizu K.K."/>
        </authorList>
    </citation>
    <scope>NUCLEOTIDE SEQUENCE</scope>
</reference>
<dbReference type="InterPro" id="IPR000877">
    <property type="entry name" value="Prot_inh_BBI"/>
</dbReference>
<feature type="domain" description="Bowman-Birk serine protease inhibitors family" evidence="6">
    <location>
        <begin position="84"/>
        <end position="137"/>
    </location>
</feature>
<dbReference type="Pfam" id="PF00228">
    <property type="entry name" value="Bowman-Birk_leg"/>
    <property type="match status" value="2"/>
</dbReference>
<name>A0AAV5D6A2_ELECO</name>
<dbReference type="Gene3D" id="2.10.69.10">
    <property type="entry name" value="Cysteine Protease (Bromelain) Inhibitor, subunit H"/>
    <property type="match status" value="2"/>
</dbReference>
<dbReference type="PANTHER" id="PTHR33479:SF22">
    <property type="entry name" value="BOWMAN-BIRK TYPE BRAN TRYPSIN INHIBITOR"/>
    <property type="match status" value="1"/>
</dbReference>
<dbReference type="GO" id="GO:0005576">
    <property type="term" value="C:extracellular region"/>
    <property type="evidence" value="ECO:0007669"/>
    <property type="project" value="InterPro"/>
</dbReference>
<keyword evidence="8" id="KW-1185">Reference proteome</keyword>
<keyword evidence="3 5" id="KW-0722">Serine protease inhibitor</keyword>
<sequence>MKKRATTTQGELKKSRPWKCCDLALCTRTNPPTCRCLDKVDRCSNACDKCEETEDSRYTCKDWYSGNPGPMCNKQDDDERPWNCCNNQICTRSMPPTCRCFDVVDQCAKGCKRCQETMTGWGYRCLDSYFGDMAPPCDSQGGKQ</sequence>
<protein>
    <recommendedName>
        <fullName evidence="6">Bowman-Birk serine protease inhibitors family domain-containing protein</fullName>
    </recommendedName>
</protein>
<reference evidence="7" key="2">
    <citation type="submission" date="2021-12" db="EMBL/GenBank/DDBJ databases">
        <title>Resequencing data analysis of finger millet.</title>
        <authorList>
            <person name="Hatakeyama M."/>
            <person name="Aluri S."/>
            <person name="Balachadran M.T."/>
            <person name="Sivarajan S.R."/>
            <person name="Poveda L."/>
            <person name="Shimizu-Inatsugi R."/>
            <person name="Schlapbach R."/>
            <person name="Sreeman S.M."/>
            <person name="Shimizu K.K."/>
        </authorList>
    </citation>
    <scope>NUCLEOTIDE SEQUENCE</scope>
</reference>
<dbReference type="PANTHER" id="PTHR33479">
    <property type="entry name" value="BOWMAN-BIRK TYPE BRAN TRYPSIN INHIBITOR"/>
    <property type="match status" value="1"/>
</dbReference>
<keyword evidence="4" id="KW-1015">Disulfide bond</keyword>
<evidence type="ECO:0000256" key="1">
    <source>
        <dbReference type="ARBA" id="ARBA00008506"/>
    </source>
</evidence>
<feature type="domain" description="Bowman-Birk serine protease inhibitors family" evidence="6">
    <location>
        <begin position="20"/>
        <end position="72"/>
    </location>
</feature>
<evidence type="ECO:0000256" key="3">
    <source>
        <dbReference type="ARBA" id="ARBA00022900"/>
    </source>
</evidence>
<organism evidence="7 8">
    <name type="scientific">Eleusine coracana subsp. coracana</name>
    <dbReference type="NCBI Taxonomy" id="191504"/>
    <lineage>
        <taxon>Eukaryota</taxon>
        <taxon>Viridiplantae</taxon>
        <taxon>Streptophyta</taxon>
        <taxon>Embryophyta</taxon>
        <taxon>Tracheophyta</taxon>
        <taxon>Spermatophyta</taxon>
        <taxon>Magnoliopsida</taxon>
        <taxon>Liliopsida</taxon>
        <taxon>Poales</taxon>
        <taxon>Poaceae</taxon>
        <taxon>PACMAD clade</taxon>
        <taxon>Chloridoideae</taxon>
        <taxon>Cynodonteae</taxon>
        <taxon>Eleusininae</taxon>
        <taxon>Eleusine</taxon>
    </lineage>
</organism>
<proteinExistence type="inferred from homology"/>
<dbReference type="GO" id="GO:0004867">
    <property type="term" value="F:serine-type endopeptidase inhibitor activity"/>
    <property type="evidence" value="ECO:0007669"/>
    <property type="project" value="UniProtKB-KW"/>
</dbReference>
<comment type="caution">
    <text evidence="7">The sequence shown here is derived from an EMBL/GenBank/DDBJ whole genome shotgun (WGS) entry which is preliminary data.</text>
</comment>
<evidence type="ECO:0000256" key="5">
    <source>
        <dbReference type="RuleBase" id="RU003856"/>
    </source>
</evidence>
<dbReference type="InterPro" id="IPR035995">
    <property type="entry name" value="Bowman-Birk_prot_inh"/>
</dbReference>
<keyword evidence="2 5" id="KW-0646">Protease inhibitor</keyword>
<gene>
    <name evidence="7" type="primary">ga23620</name>
    <name evidence="7" type="ORF">PR202_ga23620</name>
</gene>
<evidence type="ECO:0000256" key="4">
    <source>
        <dbReference type="ARBA" id="ARBA00023157"/>
    </source>
</evidence>